<evidence type="ECO:0000259" key="3">
    <source>
        <dbReference type="Pfam" id="PF19026"/>
    </source>
</evidence>
<keyword evidence="5" id="KW-1185">Reference proteome</keyword>
<feature type="region of interest" description="Disordered" evidence="2">
    <location>
        <begin position="108"/>
        <end position="150"/>
    </location>
</feature>
<protein>
    <recommendedName>
        <fullName evidence="3">Nascent polypeptide-associated complex subunit alpha-like UBA domain-containing protein</fullName>
    </recommendedName>
</protein>
<dbReference type="InParanoid" id="E1ZLY9"/>
<name>E1ZLY9_CHLVA</name>
<dbReference type="InterPro" id="IPR036869">
    <property type="entry name" value="J_dom_sf"/>
</dbReference>
<evidence type="ECO:0000256" key="1">
    <source>
        <dbReference type="SAM" id="Coils"/>
    </source>
</evidence>
<dbReference type="CDD" id="cd14361">
    <property type="entry name" value="UBA_HYPK"/>
    <property type="match status" value="1"/>
</dbReference>
<dbReference type="KEGG" id="cvr:CHLNCDRAFT_137085"/>
<accession>E1ZLY9</accession>
<dbReference type="OrthoDB" id="285219at2759"/>
<dbReference type="InterPro" id="IPR044034">
    <property type="entry name" value="NAC-like_UBA"/>
</dbReference>
<dbReference type="Proteomes" id="UP000008141">
    <property type="component" value="Unassembled WGS sequence"/>
</dbReference>
<dbReference type="PANTHER" id="PTHR31184">
    <property type="entry name" value="HUNTINGTIN-INTERACTING PROTEIN K FAMILY MEMBER"/>
    <property type="match status" value="1"/>
</dbReference>
<evidence type="ECO:0000256" key="2">
    <source>
        <dbReference type="SAM" id="MobiDB-lite"/>
    </source>
</evidence>
<dbReference type="CDD" id="cd06257">
    <property type="entry name" value="DnaJ"/>
    <property type="match status" value="1"/>
</dbReference>
<dbReference type="RefSeq" id="XP_005845453.1">
    <property type="nucleotide sequence ID" value="XM_005845391.1"/>
</dbReference>
<evidence type="ECO:0000313" key="5">
    <source>
        <dbReference type="Proteomes" id="UP000008141"/>
    </source>
</evidence>
<dbReference type="Pfam" id="PF19026">
    <property type="entry name" value="UBA_HYPK"/>
    <property type="match status" value="1"/>
</dbReference>
<feature type="compositionally biased region" description="Polar residues" evidence="2">
    <location>
        <begin position="377"/>
        <end position="388"/>
    </location>
</feature>
<feature type="domain" description="Nascent polypeptide-associated complex subunit alpha-like UBA" evidence="3">
    <location>
        <begin position="72"/>
        <end position="112"/>
    </location>
</feature>
<reference evidence="4 5" key="1">
    <citation type="journal article" date="2010" name="Plant Cell">
        <title>The Chlorella variabilis NC64A genome reveals adaptation to photosymbiosis, coevolution with viruses, and cryptic sex.</title>
        <authorList>
            <person name="Blanc G."/>
            <person name="Duncan G."/>
            <person name="Agarkova I."/>
            <person name="Borodovsky M."/>
            <person name="Gurnon J."/>
            <person name="Kuo A."/>
            <person name="Lindquist E."/>
            <person name="Lucas S."/>
            <person name="Pangilinan J."/>
            <person name="Polle J."/>
            <person name="Salamov A."/>
            <person name="Terry A."/>
            <person name="Yamada T."/>
            <person name="Dunigan D.D."/>
            <person name="Grigoriev I.V."/>
            <person name="Claverie J.M."/>
            <person name="Van Etten J.L."/>
        </authorList>
    </citation>
    <scope>NUCLEOTIDE SEQUENCE [LARGE SCALE GENOMIC DNA]</scope>
    <source>
        <strain evidence="4 5">NC64A</strain>
    </source>
</reference>
<dbReference type="InterPro" id="IPR038922">
    <property type="entry name" value="HYPK_UBA"/>
</dbReference>
<dbReference type="Gene3D" id="1.10.287.110">
    <property type="entry name" value="DnaJ domain"/>
    <property type="match status" value="1"/>
</dbReference>
<feature type="compositionally biased region" description="Basic and acidic residues" evidence="2">
    <location>
        <begin position="7"/>
        <end position="17"/>
    </location>
</feature>
<feature type="region of interest" description="Disordered" evidence="2">
    <location>
        <begin position="1"/>
        <end position="21"/>
    </location>
</feature>
<evidence type="ECO:0000313" key="4">
    <source>
        <dbReference type="EMBL" id="EFN53351.1"/>
    </source>
</evidence>
<sequence length="458" mass="48989">MTEEGSEAEKPRTREAGETAAALDKVTDFREEKEMMTNVDKELVQQAMQKLAAEQAQRTEAQRQRERELAAVKVQKEDIEVIAQQFDMDKKKAERALRENGGELKTALQSLLKPLHGSSSAGTAQQPAAPQSEVAVPGAKPSRFQERRQAWRQRIEAIKAKQASRAAAGGSSDGAAAAAGGTRVYSKHIAIPIPIGGRAGGSAGATPQGSPARREPLLDAIAASLPQLEAPPVWQGFQTSEAPADMAAATDEQLQRFLHQAGWAQEAVWSLADREALVLAARVSRGAWEVERVIVACVWPEEVLRVPRKCGDPSALRAAYRRVSMAVHPDKCGAAGASDAMSIVADCYAMLVHAASGGKAAAAVPAYLRQHHPTLAMHTSSSTTSLPQPEQPQPVRRTSSFGARTPARRHSSSSHEHWHPPSRMYSEDDLQAAEASGCSPGEGRATACCGGHVEPEPE</sequence>
<proteinExistence type="predicted"/>
<dbReference type="GeneID" id="17352617"/>
<dbReference type="PANTHER" id="PTHR31184:SF2">
    <property type="entry name" value="HUNTINGTIN-INTERACTING PROTEIN K"/>
    <property type="match status" value="1"/>
</dbReference>
<dbReference type="SUPFAM" id="SSF46565">
    <property type="entry name" value="Chaperone J-domain"/>
    <property type="match status" value="1"/>
</dbReference>
<organism evidence="5">
    <name type="scientific">Chlorella variabilis</name>
    <name type="common">Green alga</name>
    <dbReference type="NCBI Taxonomy" id="554065"/>
    <lineage>
        <taxon>Eukaryota</taxon>
        <taxon>Viridiplantae</taxon>
        <taxon>Chlorophyta</taxon>
        <taxon>core chlorophytes</taxon>
        <taxon>Trebouxiophyceae</taxon>
        <taxon>Chlorellales</taxon>
        <taxon>Chlorellaceae</taxon>
        <taxon>Chlorella clade</taxon>
        <taxon>Chlorella</taxon>
    </lineage>
</organism>
<dbReference type="Gene3D" id="1.10.8.10">
    <property type="entry name" value="DNA helicase RuvA subunit, C-terminal domain"/>
    <property type="match status" value="1"/>
</dbReference>
<dbReference type="GO" id="GO:0050821">
    <property type="term" value="P:protein stabilization"/>
    <property type="evidence" value="ECO:0007669"/>
    <property type="project" value="TreeGrafter"/>
</dbReference>
<feature type="coiled-coil region" evidence="1">
    <location>
        <begin position="44"/>
        <end position="71"/>
    </location>
</feature>
<feature type="compositionally biased region" description="Polar residues" evidence="2">
    <location>
        <begin position="117"/>
        <end position="129"/>
    </location>
</feature>
<gene>
    <name evidence="4" type="ORF">CHLNCDRAFT_137085</name>
</gene>
<dbReference type="EMBL" id="GL433852">
    <property type="protein sequence ID" value="EFN53351.1"/>
    <property type="molecule type" value="Genomic_DNA"/>
</dbReference>
<feature type="region of interest" description="Disordered" evidence="2">
    <location>
        <begin position="377"/>
        <end position="458"/>
    </location>
</feature>
<dbReference type="eggNOG" id="KOG3450">
    <property type="taxonomic scope" value="Eukaryota"/>
</dbReference>
<dbReference type="InterPro" id="IPR001623">
    <property type="entry name" value="DnaJ_domain"/>
</dbReference>
<dbReference type="AlphaFoldDB" id="E1ZLY9"/>
<keyword evidence="1" id="KW-0175">Coiled coil</keyword>
<dbReference type="InterPro" id="IPR052617">
    <property type="entry name" value="Huntingtin-int_K"/>
</dbReference>
<dbReference type="STRING" id="554065.E1ZLY9"/>